<dbReference type="InterPro" id="IPR043567">
    <property type="entry name" value="SYTL1-5_C2B"/>
</dbReference>
<dbReference type="Gene3D" id="2.60.40.150">
    <property type="entry name" value="C2 domain"/>
    <property type="match status" value="2"/>
</dbReference>
<dbReference type="InterPro" id="IPR035892">
    <property type="entry name" value="C2_domain_sf"/>
</dbReference>
<dbReference type="Pfam" id="PF02318">
    <property type="entry name" value="FYVE_2"/>
    <property type="match status" value="1"/>
</dbReference>
<organism evidence="11 12">
    <name type="scientific">Calicophoron daubneyi</name>
    <name type="common">Rumen fluke</name>
    <name type="synonym">Paramphistomum daubneyi</name>
    <dbReference type="NCBI Taxonomy" id="300641"/>
    <lineage>
        <taxon>Eukaryota</taxon>
        <taxon>Metazoa</taxon>
        <taxon>Spiralia</taxon>
        <taxon>Lophotrochozoa</taxon>
        <taxon>Platyhelminthes</taxon>
        <taxon>Trematoda</taxon>
        <taxon>Digenea</taxon>
        <taxon>Plagiorchiida</taxon>
        <taxon>Pronocephalata</taxon>
        <taxon>Paramphistomoidea</taxon>
        <taxon>Paramphistomidae</taxon>
        <taxon>Calicophoron</taxon>
    </lineage>
</organism>
<feature type="compositionally biased region" description="Low complexity" evidence="8">
    <location>
        <begin position="760"/>
        <end position="771"/>
    </location>
</feature>
<dbReference type="GO" id="GO:0070382">
    <property type="term" value="C:exocytic vesicle"/>
    <property type="evidence" value="ECO:0007669"/>
    <property type="project" value="TreeGrafter"/>
</dbReference>
<feature type="region of interest" description="Disordered" evidence="8">
    <location>
        <begin position="1"/>
        <end position="74"/>
    </location>
</feature>
<evidence type="ECO:0000256" key="4">
    <source>
        <dbReference type="ARBA" id="ARBA00022771"/>
    </source>
</evidence>
<keyword evidence="6" id="KW-0472">Membrane</keyword>
<evidence type="ECO:0000313" key="11">
    <source>
        <dbReference type="EMBL" id="CAL5138871.1"/>
    </source>
</evidence>
<feature type="domain" description="C2" evidence="9">
    <location>
        <begin position="999"/>
        <end position="1136"/>
    </location>
</feature>
<dbReference type="CDD" id="cd04020">
    <property type="entry name" value="C2B_SLP_1-2-3-4"/>
    <property type="match status" value="1"/>
</dbReference>
<dbReference type="EMBL" id="CAXLJL010000545">
    <property type="protein sequence ID" value="CAL5138871.1"/>
    <property type="molecule type" value="Genomic_DNA"/>
</dbReference>
<accession>A0AAV2TQT4</accession>
<evidence type="ECO:0008006" key="13">
    <source>
        <dbReference type="Google" id="ProtNLM"/>
    </source>
</evidence>
<dbReference type="SMART" id="SM00239">
    <property type="entry name" value="C2"/>
    <property type="match status" value="2"/>
</dbReference>
<evidence type="ECO:0000259" key="9">
    <source>
        <dbReference type="PROSITE" id="PS50004"/>
    </source>
</evidence>
<keyword evidence="4 7" id="KW-0863">Zinc-finger</keyword>
<evidence type="ECO:0000313" key="12">
    <source>
        <dbReference type="Proteomes" id="UP001497525"/>
    </source>
</evidence>
<reference evidence="11" key="1">
    <citation type="submission" date="2024-06" db="EMBL/GenBank/DDBJ databases">
        <authorList>
            <person name="Liu X."/>
            <person name="Lenzi L."/>
            <person name="Haldenby T S."/>
            <person name="Uol C."/>
        </authorList>
    </citation>
    <scope>NUCLEOTIDE SEQUENCE</scope>
</reference>
<evidence type="ECO:0000256" key="5">
    <source>
        <dbReference type="ARBA" id="ARBA00022833"/>
    </source>
</evidence>
<evidence type="ECO:0000256" key="8">
    <source>
        <dbReference type="SAM" id="MobiDB-lite"/>
    </source>
</evidence>
<dbReference type="InterPro" id="IPR041282">
    <property type="entry name" value="FYVE_2"/>
</dbReference>
<dbReference type="PROSITE" id="PS50089">
    <property type="entry name" value="ZF_RING_2"/>
    <property type="match status" value="1"/>
</dbReference>
<feature type="compositionally biased region" description="Polar residues" evidence="8">
    <location>
        <begin position="1"/>
        <end position="10"/>
    </location>
</feature>
<feature type="compositionally biased region" description="Low complexity" evidence="8">
    <location>
        <begin position="689"/>
        <end position="708"/>
    </location>
</feature>
<dbReference type="GO" id="GO:0008270">
    <property type="term" value="F:zinc ion binding"/>
    <property type="evidence" value="ECO:0007669"/>
    <property type="project" value="UniProtKB-KW"/>
</dbReference>
<keyword evidence="5" id="KW-0862">Zinc</keyword>
<dbReference type="Proteomes" id="UP001497525">
    <property type="component" value="Unassembled WGS sequence"/>
</dbReference>
<dbReference type="Gene3D" id="3.30.40.10">
    <property type="entry name" value="Zinc/RING finger domain, C3HC4 (zinc finger)"/>
    <property type="match status" value="1"/>
</dbReference>
<name>A0AAV2TQT4_CALDB</name>
<dbReference type="PROSITE" id="PS00518">
    <property type="entry name" value="ZF_RING_1"/>
    <property type="match status" value="1"/>
</dbReference>
<dbReference type="InterPro" id="IPR000008">
    <property type="entry name" value="C2_dom"/>
</dbReference>
<dbReference type="GO" id="GO:0006887">
    <property type="term" value="P:exocytosis"/>
    <property type="evidence" value="ECO:0007669"/>
    <property type="project" value="TreeGrafter"/>
</dbReference>
<dbReference type="GO" id="GO:0005886">
    <property type="term" value="C:plasma membrane"/>
    <property type="evidence" value="ECO:0007669"/>
    <property type="project" value="TreeGrafter"/>
</dbReference>
<dbReference type="CDD" id="cd08521">
    <property type="entry name" value="C2A_SLP"/>
    <property type="match status" value="1"/>
</dbReference>
<gene>
    <name evidence="11" type="ORF">CDAUBV1_LOCUS13736</name>
</gene>
<feature type="region of interest" description="Disordered" evidence="8">
    <location>
        <begin position="477"/>
        <end position="708"/>
    </location>
</feature>
<dbReference type="InterPro" id="IPR011011">
    <property type="entry name" value="Znf_FYVE_PHD"/>
</dbReference>
<evidence type="ECO:0000256" key="2">
    <source>
        <dbReference type="ARBA" id="ARBA00022723"/>
    </source>
</evidence>
<dbReference type="Pfam" id="PF00168">
    <property type="entry name" value="C2"/>
    <property type="match status" value="2"/>
</dbReference>
<sequence length="1157" mass="127124">MSQAGVHTSNRPQSAARLSAASAAKRSPSPARGPSSEAGFSVASSAKSAKSASRNKQRASTYPRKGTTLGDIVLSPEEQQHLEDVLARFDRAKQAEDFRLKSLKDELIKKQKNRIRNAETGGGDGHCYNCGRLFIPLFNAANECYICNHEFCRTCVEKMPNSKNVMCKFCHSESIYRGQLGIWFMEELKVARAEGRVRGVSGPEALRSSLLRIKRQSKADSVLQQGLDGLSLEHRIISDPSNSSPSVQRLTWSDASSANRKTLQLSFAGLPDEVVLQETHIGYVTKEPFAEAFSQQGAHGRPNNSEAGEDFLERDSASENDIHSCSKSVIHIGSQSFLKASTALKEGAFKYHGYPSTVTSLPSLSVEEMNPDTPIQSVSRAMCSYESALCTPEEGNAFRTTLHDDSINDKARVQLANRFHVRRVHSNFRTKAGTNPLGGSTVSEPSRTEQWVQQATPVPMAGEPVALSRGQPTHHDLLLSQTVPGGPDYQTPSEAGENTEALSPMHRHPSLSGSMRDSRRHRDRSRQGMTSGNQITGEPVAISRDPGGPDYQTPSEAGENTEALSPMHRHPSLSGSMRDSRRHRDRSRQGMESGNQVANQPHQAGQVQQTADSRLSPDGVPPSGSDYYSPSDVSQNTEGSSPLRRRSSLTGSVADTRRRSRVGSERGGQAVSNVPDREATGIERPPSRPTARAASPAGSEGYAPSSASGGLAAPIYRPGGMGGSLSDLRQTADRPRLSSEAGSVSSLSVASKEPAEGTNSDSAHASPSSSSITRKIEDVPVPEPLQRKSRTLTREEFSEMFGKPLDALAGPDHRRQMTGSLRSLRHVFPVRYRRDERRHGSMLSIYSEKESSYTHGIPVTGDLRLDIQYDKATQTLKIGVKEARDLAIVDKKHQSCNPYVKSYLLPDKTKASKRKTSTKRHTRNPTYEQELKYGIPYGDLLTRSLQIAVWHKPSVGTNLFLGEVIIPFTDFQFDTGPQWYPLSERRQLTVSPQAALQLYRGEILVALKLVPGGLMDTQSELHVWVKSAKGLTTSGSGRSKSVTVDAFAKVNLMPEKDEKTKNKTSIIKKNNNPEWNSTFVYKNLDRNRLRNMGIQVTVWDHGRMTSNDFLGGCRLNSGARTQPWMDATGTEQSVWVAMLDRPQTWFEGLIRLRSIME</sequence>
<comment type="subcellular location">
    <subcellularLocation>
        <location evidence="1">Membrane</location>
    </subcellularLocation>
</comment>
<dbReference type="SUPFAM" id="SSF57903">
    <property type="entry name" value="FYVE/PHD zinc finger"/>
    <property type="match status" value="1"/>
</dbReference>
<dbReference type="PANTHER" id="PTHR45716:SF2">
    <property type="entry name" value="BITESIZE, ISOFORM I"/>
    <property type="match status" value="1"/>
</dbReference>
<protein>
    <recommendedName>
        <fullName evidence="13">Synaptotagmin-like protein 4</fullName>
    </recommendedName>
</protein>
<dbReference type="InterPro" id="IPR017907">
    <property type="entry name" value="Znf_RING_CS"/>
</dbReference>
<comment type="caution">
    <text evidence="11">The sequence shown here is derived from an EMBL/GenBank/DDBJ whole genome shotgun (WGS) entry which is preliminary data.</text>
</comment>
<feature type="compositionally biased region" description="Low complexity" evidence="8">
    <location>
        <begin position="11"/>
        <end position="60"/>
    </location>
</feature>
<feature type="domain" description="RING-type" evidence="10">
    <location>
        <begin position="127"/>
        <end position="171"/>
    </location>
</feature>
<feature type="region of interest" description="Disordered" evidence="8">
    <location>
        <begin position="430"/>
        <end position="449"/>
    </location>
</feature>
<keyword evidence="2" id="KW-0479">Metal-binding</keyword>
<dbReference type="FunFam" id="2.60.40.150:FF:000006">
    <property type="entry name" value="Synaptotagmin-like 5, isoform CRA_a"/>
    <property type="match status" value="1"/>
</dbReference>
<feature type="region of interest" description="Disordered" evidence="8">
    <location>
        <begin position="722"/>
        <end position="795"/>
    </location>
</feature>
<evidence type="ECO:0000256" key="3">
    <source>
        <dbReference type="ARBA" id="ARBA00022737"/>
    </source>
</evidence>
<evidence type="ECO:0000256" key="7">
    <source>
        <dbReference type="PROSITE-ProRule" id="PRU00175"/>
    </source>
</evidence>
<keyword evidence="3" id="KW-0677">Repeat</keyword>
<dbReference type="AlphaFoldDB" id="A0AAV2TQT4"/>
<evidence type="ECO:0000256" key="6">
    <source>
        <dbReference type="ARBA" id="ARBA00023136"/>
    </source>
</evidence>
<feature type="compositionally biased region" description="Polar residues" evidence="8">
    <location>
        <begin position="590"/>
        <end position="613"/>
    </location>
</feature>
<dbReference type="SUPFAM" id="SSF49562">
    <property type="entry name" value="C2 domain (Calcium/lipid-binding domain, CaLB)"/>
    <property type="match status" value="2"/>
</dbReference>
<feature type="compositionally biased region" description="Low complexity" evidence="8">
    <location>
        <begin position="621"/>
        <end position="634"/>
    </location>
</feature>
<dbReference type="PROSITE" id="PS50004">
    <property type="entry name" value="C2"/>
    <property type="match status" value="2"/>
</dbReference>
<feature type="domain" description="C2" evidence="9">
    <location>
        <begin position="859"/>
        <end position="980"/>
    </location>
</feature>
<evidence type="ECO:0000259" key="10">
    <source>
        <dbReference type="PROSITE" id="PS50089"/>
    </source>
</evidence>
<dbReference type="InterPro" id="IPR001841">
    <property type="entry name" value="Znf_RING"/>
</dbReference>
<feature type="compositionally biased region" description="Polar residues" evidence="8">
    <location>
        <begin position="527"/>
        <end position="536"/>
    </location>
</feature>
<proteinExistence type="predicted"/>
<dbReference type="PANTHER" id="PTHR45716">
    <property type="entry name" value="BITESIZE, ISOFORM I"/>
    <property type="match status" value="1"/>
</dbReference>
<feature type="compositionally biased region" description="Low complexity" evidence="8">
    <location>
        <begin position="738"/>
        <end position="751"/>
    </location>
</feature>
<dbReference type="GO" id="GO:0042043">
    <property type="term" value="F:neurexin family protein binding"/>
    <property type="evidence" value="ECO:0007669"/>
    <property type="project" value="TreeGrafter"/>
</dbReference>
<dbReference type="InterPro" id="IPR013083">
    <property type="entry name" value="Znf_RING/FYVE/PHD"/>
</dbReference>
<evidence type="ECO:0000256" key="1">
    <source>
        <dbReference type="ARBA" id="ARBA00004370"/>
    </source>
</evidence>